<dbReference type="Proteomes" id="UP000315636">
    <property type="component" value="Unassembled WGS sequence"/>
</dbReference>
<gene>
    <name evidence="10" type="ORF">SAMN06264849_1178</name>
</gene>
<feature type="transmembrane region" description="Helical" evidence="8">
    <location>
        <begin position="316"/>
        <end position="339"/>
    </location>
</feature>
<evidence type="ECO:0000256" key="3">
    <source>
        <dbReference type="ARBA" id="ARBA00022475"/>
    </source>
</evidence>
<feature type="domain" description="Major facilitator superfamily (MFS) profile" evidence="9">
    <location>
        <begin position="25"/>
        <end position="405"/>
    </location>
</feature>
<proteinExistence type="predicted"/>
<dbReference type="Gene3D" id="3.30.1490.480">
    <property type="entry name" value="Endolytic murein transglycosylase"/>
    <property type="match status" value="2"/>
</dbReference>
<feature type="transmembrane region" description="Helical" evidence="8">
    <location>
        <begin position="181"/>
        <end position="202"/>
    </location>
</feature>
<dbReference type="InterPro" id="IPR011701">
    <property type="entry name" value="MFS"/>
</dbReference>
<evidence type="ECO:0000256" key="7">
    <source>
        <dbReference type="SAM" id="MobiDB-lite"/>
    </source>
</evidence>
<evidence type="ECO:0000313" key="10">
    <source>
        <dbReference type="EMBL" id="SMO94330.1"/>
    </source>
</evidence>
<dbReference type="AlphaFoldDB" id="A0A521FFK3"/>
<feature type="transmembrane region" description="Helical" evidence="8">
    <location>
        <begin position="21"/>
        <end position="39"/>
    </location>
</feature>
<keyword evidence="3" id="KW-1003">Cell membrane</keyword>
<keyword evidence="11" id="KW-1185">Reference proteome</keyword>
<feature type="transmembrane region" description="Helical" evidence="8">
    <location>
        <begin position="381"/>
        <end position="399"/>
    </location>
</feature>
<feature type="transmembrane region" description="Helical" evidence="8">
    <location>
        <begin position="351"/>
        <end position="369"/>
    </location>
</feature>
<evidence type="ECO:0000256" key="2">
    <source>
        <dbReference type="ARBA" id="ARBA00022448"/>
    </source>
</evidence>
<evidence type="ECO:0000256" key="8">
    <source>
        <dbReference type="SAM" id="Phobius"/>
    </source>
</evidence>
<keyword evidence="10" id="KW-0132">Cell division</keyword>
<dbReference type="GO" id="GO:0022857">
    <property type="term" value="F:transmembrane transporter activity"/>
    <property type="evidence" value="ECO:0007669"/>
    <property type="project" value="InterPro"/>
</dbReference>
<dbReference type="InterPro" id="IPR050171">
    <property type="entry name" value="MFS_Transporters"/>
</dbReference>
<protein>
    <submittedName>
        <fullName evidence="10">Cell division protein YceG, involved in septum cleavage</fullName>
    </submittedName>
</protein>
<dbReference type="CDD" id="cd17329">
    <property type="entry name" value="MFS_MdtH_MDR_like"/>
    <property type="match status" value="1"/>
</dbReference>
<reference evidence="10 11" key="1">
    <citation type="submission" date="2017-05" db="EMBL/GenBank/DDBJ databases">
        <authorList>
            <person name="Varghese N."/>
            <person name="Submissions S."/>
        </authorList>
    </citation>
    <scope>NUCLEOTIDE SEQUENCE [LARGE SCALE GENOMIC DNA]</scope>
    <source>
        <strain evidence="10 11">DSM 45474</strain>
    </source>
</reference>
<dbReference type="InterPro" id="IPR036259">
    <property type="entry name" value="MFS_trans_sf"/>
</dbReference>
<keyword evidence="6 8" id="KW-0472">Membrane</keyword>
<feature type="transmembrane region" description="Helical" evidence="8">
    <location>
        <begin position="263"/>
        <end position="279"/>
    </location>
</feature>
<sequence length="775" mass="87763">MMNHCGSLSRRKTYKWAKYGGYHPLVWVLITGTAISRIASFMSLPFLAIYLSNNLDLDAFTVGIVLGVAGLTGSVGGFVGGYLSDRWGRHLILIVSLFVWTGAFWGFSLADTVHHLFMLNALNGLCRSVFETTSQALMSDLSTPKQRLKIFGYRYIAINVGMVIGPLLGAVLFQLMGMKVFQYTSTIYLIYFVFLCVLFRIFRSDLMNGNHSKVPFSECVRVLARDRSLGLFVLAGVLFFSAFSQLESTLPIHLKSLGKEPEFFSYLLMMNAGVVILFQHPMNRWAGKKSILTGLVIGSALCVAGFSSFAVGGTDIAFMVGMFLFTLGEVLVFPVSSLFIDRIAEERMRGVYYGANNFSQFGLFIGPFIGGWLLETFGREHLWWLMALLMLYPLLLYAMGYRIYAQSRGVTILEIIRRFLLDLGLIRVMKGMVKILPLLLTIGVFLFFLSDPWVKQALVKPSRSETVTVRIGKDASMFEIGRKLEEKGVIRNGFLFPVYAFQQSIQKGVRLQPGTYQIQAGISPEKLLQTLNRGTQKVVIREGATVQEIGQLLKHYGISEEEWNRGIYKKWDQFSFLNLLPSNRPYRLEGYLAPGTYELNKDADAEMLIDMMLQRFNNRLTGDLKEQLQRCDLRVDEWVIMASLIEEQASNGKDKREVFRRIQYSLQNDLPIGIRTLPAPYGELEEYHIWKVQGLPPGPINNPSLESLRVVLGLMKDGDSHVSSLKPKDFANQQETVNRQRENGIESHPTWRKQQKPIKTNKNTNWKNGHPSAME</sequence>
<evidence type="ECO:0000256" key="4">
    <source>
        <dbReference type="ARBA" id="ARBA00022692"/>
    </source>
</evidence>
<dbReference type="Pfam" id="PF02618">
    <property type="entry name" value="YceG"/>
    <property type="match status" value="1"/>
</dbReference>
<feature type="transmembrane region" description="Helical" evidence="8">
    <location>
        <begin position="59"/>
        <end position="83"/>
    </location>
</feature>
<feature type="transmembrane region" description="Helical" evidence="8">
    <location>
        <begin position="113"/>
        <end position="130"/>
    </location>
</feature>
<dbReference type="EMBL" id="FXTI01000017">
    <property type="protein sequence ID" value="SMO94330.1"/>
    <property type="molecule type" value="Genomic_DNA"/>
</dbReference>
<evidence type="ECO:0000256" key="6">
    <source>
        <dbReference type="ARBA" id="ARBA00023136"/>
    </source>
</evidence>
<feature type="transmembrane region" description="Helical" evidence="8">
    <location>
        <begin position="151"/>
        <end position="175"/>
    </location>
</feature>
<dbReference type="OrthoDB" id="8952229at2"/>
<dbReference type="Gene3D" id="1.20.1250.20">
    <property type="entry name" value="MFS general substrate transporter like domains"/>
    <property type="match status" value="1"/>
</dbReference>
<keyword evidence="2" id="KW-0813">Transport</keyword>
<comment type="subcellular location">
    <subcellularLocation>
        <location evidence="1">Cell membrane</location>
        <topology evidence="1">Multi-pass membrane protein</topology>
    </subcellularLocation>
</comment>
<evidence type="ECO:0000259" key="9">
    <source>
        <dbReference type="PROSITE" id="PS50850"/>
    </source>
</evidence>
<dbReference type="PANTHER" id="PTHR23517:SF2">
    <property type="entry name" value="MULTIDRUG RESISTANCE PROTEIN MDTH"/>
    <property type="match status" value="1"/>
</dbReference>
<dbReference type="PROSITE" id="PS50850">
    <property type="entry name" value="MFS"/>
    <property type="match status" value="1"/>
</dbReference>
<feature type="transmembrane region" description="Helical" evidence="8">
    <location>
        <begin position="435"/>
        <end position="454"/>
    </location>
</feature>
<dbReference type="GO" id="GO:0005886">
    <property type="term" value="C:plasma membrane"/>
    <property type="evidence" value="ECO:0007669"/>
    <property type="project" value="UniProtKB-SubCell"/>
</dbReference>
<feature type="compositionally biased region" description="Polar residues" evidence="7">
    <location>
        <begin position="757"/>
        <end position="767"/>
    </location>
</feature>
<name>A0A521FFK3_9BACL</name>
<dbReference type="InterPro" id="IPR003770">
    <property type="entry name" value="MLTG-like"/>
</dbReference>
<evidence type="ECO:0000313" key="11">
    <source>
        <dbReference type="Proteomes" id="UP000315636"/>
    </source>
</evidence>
<keyword evidence="5 8" id="KW-1133">Transmembrane helix</keyword>
<keyword evidence="4 8" id="KW-0812">Transmembrane</keyword>
<evidence type="ECO:0000256" key="1">
    <source>
        <dbReference type="ARBA" id="ARBA00004651"/>
    </source>
</evidence>
<dbReference type="InterPro" id="IPR020846">
    <property type="entry name" value="MFS_dom"/>
</dbReference>
<dbReference type="SUPFAM" id="SSF103473">
    <property type="entry name" value="MFS general substrate transporter"/>
    <property type="match status" value="1"/>
</dbReference>
<feature type="transmembrane region" description="Helical" evidence="8">
    <location>
        <begin position="90"/>
        <end position="107"/>
    </location>
</feature>
<dbReference type="Pfam" id="PF07690">
    <property type="entry name" value="MFS_1"/>
    <property type="match status" value="1"/>
</dbReference>
<organism evidence="10 11">
    <name type="scientific">Melghirimyces algeriensis</name>
    <dbReference type="NCBI Taxonomy" id="910412"/>
    <lineage>
        <taxon>Bacteria</taxon>
        <taxon>Bacillati</taxon>
        <taxon>Bacillota</taxon>
        <taxon>Bacilli</taxon>
        <taxon>Bacillales</taxon>
        <taxon>Thermoactinomycetaceae</taxon>
        <taxon>Melghirimyces</taxon>
    </lineage>
</organism>
<feature type="transmembrane region" description="Helical" evidence="8">
    <location>
        <begin position="223"/>
        <end position="243"/>
    </location>
</feature>
<keyword evidence="10" id="KW-0131">Cell cycle</keyword>
<evidence type="ECO:0000256" key="5">
    <source>
        <dbReference type="ARBA" id="ARBA00022989"/>
    </source>
</evidence>
<accession>A0A521FFK3</accession>
<dbReference type="GO" id="GO:0051301">
    <property type="term" value="P:cell division"/>
    <property type="evidence" value="ECO:0007669"/>
    <property type="project" value="UniProtKB-KW"/>
</dbReference>
<feature type="region of interest" description="Disordered" evidence="7">
    <location>
        <begin position="723"/>
        <end position="775"/>
    </location>
</feature>
<dbReference type="PANTHER" id="PTHR23517">
    <property type="entry name" value="RESISTANCE PROTEIN MDTM, PUTATIVE-RELATED-RELATED"/>
    <property type="match status" value="1"/>
</dbReference>
<feature type="transmembrane region" description="Helical" evidence="8">
    <location>
        <begin position="291"/>
        <end position="310"/>
    </location>
</feature>